<comment type="caution">
    <text evidence="9">The sequence shown here is derived from an EMBL/GenBank/DDBJ whole genome shotgun (WGS) entry which is preliminary data.</text>
</comment>
<evidence type="ECO:0000313" key="9">
    <source>
        <dbReference type="EMBL" id="CAA7036774.1"/>
    </source>
</evidence>
<dbReference type="InterPro" id="IPR011009">
    <property type="entry name" value="Kinase-like_dom_sf"/>
</dbReference>
<dbReference type="InterPro" id="IPR000719">
    <property type="entry name" value="Prot_kinase_dom"/>
</dbReference>
<keyword evidence="3" id="KW-0418">Kinase</keyword>
<dbReference type="GO" id="GO:0007165">
    <property type="term" value="P:signal transduction"/>
    <property type="evidence" value="ECO:0007669"/>
    <property type="project" value="TreeGrafter"/>
</dbReference>
<dbReference type="SMART" id="SM00220">
    <property type="entry name" value="S_TKc"/>
    <property type="match status" value="1"/>
</dbReference>
<evidence type="ECO:0000256" key="2">
    <source>
        <dbReference type="ARBA" id="ARBA00022741"/>
    </source>
</evidence>
<sequence length="315" mass="35210">MTMTTSSRRVEITRGSSSDATVKVAHGDDDDGGRSVLSSWVKRKLLGRGANASVYLATRENDDGDMEVRAIKTAELSRASSLMNEGRILIRLDSPFLVRCYDAEIVREENCMQYNLILEYFSGQTIADLIDDNHGGGLLESDVKVFARDVLSGLKYIHDCYIVHCDIKPENLLLCPADRRFRPNGYFTKIGDFGLALQKGSIEYGDGYGLKRGTKRYMAPELIIHGIVDFGADVWALGCTVLEMLTGDMVWGEHGDLGSGSDDWVEIIGYSGLTPQIPDFVSEEAKDFLRRCFERDPHKRWSSHSLAKHPFAILW</sequence>
<dbReference type="SUPFAM" id="SSF56112">
    <property type="entry name" value="Protein kinase-like (PK-like)"/>
    <property type="match status" value="1"/>
</dbReference>
<dbReference type="PANTHER" id="PTHR48011">
    <property type="entry name" value="CCR4-NOT TRANSCRIPTIONAL COMPLEX SUBUNIT CAF120-RELATED"/>
    <property type="match status" value="1"/>
</dbReference>
<gene>
    <name evidence="9" type="ORF">MERR_LOCUS24009</name>
</gene>
<feature type="domain" description="Protein kinase" evidence="8">
    <location>
        <begin position="40"/>
        <end position="312"/>
    </location>
</feature>
<evidence type="ECO:0000256" key="6">
    <source>
        <dbReference type="RuleBase" id="RU000304"/>
    </source>
</evidence>
<keyword evidence="4 5" id="KW-0067">ATP-binding</keyword>
<dbReference type="Proteomes" id="UP000467841">
    <property type="component" value="Unassembled WGS sequence"/>
</dbReference>
<comment type="similarity">
    <text evidence="6">Belongs to the protein kinase superfamily.</text>
</comment>
<dbReference type="PROSITE" id="PS50011">
    <property type="entry name" value="PROTEIN_KINASE_DOM"/>
    <property type="match status" value="1"/>
</dbReference>
<accession>A0A6D2JHF4</accession>
<dbReference type="InterPro" id="IPR008271">
    <property type="entry name" value="Ser/Thr_kinase_AS"/>
</dbReference>
<evidence type="ECO:0000256" key="4">
    <source>
        <dbReference type="ARBA" id="ARBA00022840"/>
    </source>
</evidence>
<evidence type="ECO:0000313" key="10">
    <source>
        <dbReference type="Proteomes" id="UP000467841"/>
    </source>
</evidence>
<proteinExistence type="inferred from homology"/>
<dbReference type="PANTHER" id="PTHR48011:SF85">
    <property type="entry name" value="PROTEIN KINASE SUPERFAMILY PROTEIN"/>
    <property type="match status" value="1"/>
</dbReference>
<name>A0A6D2JHF4_9BRAS</name>
<evidence type="ECO:0000256" key="3">
    <source>
        <dbReference type="ARBA" id="ARBA00022777"/>
    </source>
</evidence>
<dbReference type="AlphaFoldDB" id="A0A6D2JHF4"/>
<dbReference type="OrthoDB" id="8693905at2759"/>
<evidence type="ECO:0000256" key="5">
    <source>
        <dbReference type="PROSITE-ProRule" id="PRU10141"/>
    </source>
</evidence>
<keyword evidence="1" id="KW-0808">Transferase</keyword>
<dbReference type="InterPro" id="IPR052751">
    <property type="entry name" value="Plant_MAPKKK"/>
</dbReference>
<evidence type="ECO:0000256" key="7">
    <source>
        <dbReference type="SAM" id="MobiDB-lite"/>
    </source>
</evidence>
<dbReference type="EMBL" id="CACVBM020001163">
    <property type="protein sequence ID" value="CAA7036774.1"/>
    <property type="molecule type" value="Genomic_DNA"/>
</dbReference>
<dbReference type="Pfam" id="PF00069">
    <property type="entry name" value="Pkinase"/>
    <property type="match status" value="1"/>
</dbReference>
<reference evidence="9" key="1">
    <citation type="submission" date="2020-01" db="EMBL/GenBank/DDBJ databases">
        <authorList>
            <person name="Mishra B."/>
        </authorList>
    </citation>
    <scope>NUCLEOTIDE SEQUENCE [LARGE SCALE GENOMIC DNA]</scope>
</reference>
<evidence type="ECO:0000256" key="1">
    <source>
        <dbReference type="ARBA" id="ARBA00022679"/>
    </source>
</evidence>
<keyword evidence="10" id="KW-1185">Reference proteome</keyword>
<dbReference type="CDD" id="cd06606">
    <property type="entry name" value="STKc_MAPKKK"/>
    <property type="match status" value="1"/>
</dbReference>
<keyword evidence="6" id="KW-0723">Serine/threonine-protein kinase</keyword>
<dbReference type="InterPro" id="IPR017441">
    <property type="entry name" value="Protein_kinase_ATP_BS"/>
</dbReference>
<keyword evidence="2 5" id="KW-0547">Nucleotide-binding</keyword>
<dbReference type="PROSITE" id="PS00108">
    <property type="entry name" value="PROTEIN_KINASE_ST"/>
    <property type="match status" value="1"/>
</dbReference>
<dbReference type="GO" id="GO:0005524">
    <property type="term" value="F:ATP binding"/>
    <property type="evidence" value="ECO:0007669"/>
    <property type="project" value="UniProtKB-UniRule"/>
</dbReference>
<dbReference type="GO" id="GO:0004674">
    <property type="term" value="F:protein serine/threonine kinase activity"/>
    <property type="evidence" value="ECO:0007669"/>
    <property type="project" value="UniProtKB-KW"/>
</dbReference>
<protein>
    <recommendedName>
        <fullName evidence="8">Protein kinase domain-containing protein</fullName>
    </recommendedName>
</protein>
<organism evidence="9 10">
    <name type="scientific">Microthlaspi erraticum</name>
    <dbReference type="NCBI Taxonomy" id="1685480"/>
    <lineage>
        <taxon>Eukaryota</taxon>
        <taxon>Viridiplantae</taxon>
        <taxon>Streptophyta</taxon>
        <taxon>Embryophyta</taxon>
        <taxon>Tracheophyta</taxon>
        <taxon>Spermatophyta</taxon>
        <taxon>Magnoliopsida</taxon>
        <taxon>eudicotyledons</taxon>
        <taxon>Gunneridae</taxon>
        <taxon>Pentapetalae</taxon>
        <taxon>rosids</taxon>
        <taxon>malvids</taxon>
        <taxon>Brassicales</taxon>
        <taxon>Brassicaceae</taxon>
        <taxon>Coluteocarpeae</taxon>
        <taxon>Microthlaspi</taxon>
    </lineage>
</organism>
<dbReference type="Gene3D" id="1.10.510.10">
    <property type="entry name" value="Transferase(Phosphotransferase) domain 1"/>
    <property type="match status" value="1"/>
</dbReference>
<evidence type="ECO:0000259" key="8">
    <source>
        <dbReference type="PROSITE" id="PS50011"/>
    </source>
</evidence>
<feature type="region of interest" description="Disordered" evidence="7">
    <location>
        <begin position="1"/>
        <end position="31"/>
    </location>
</feature>
<dbReference type="PROSITE" id="PS00107">
    <property type="entry name" value="PROTEIN_KINASE_ATP"/>
    <property type="match status" value="1"/>
</dbReference>
<feature type="binding site" evidence="5">
    <location>
        <position position="72"/>
    </location>
    <ligand>
        <name>ATP</name>
        <dbReference type="ChEBI" id="CHEBI:30616"/>
    </ligand>
</feature>